<feature type="domain" description="C2H2-type" evidence="11">
    <location>
        <begin position="349"/>
        <end position="377"/>
    </location>
</feature>
<evidence type="ECO:0000256" key="7">
    <source>
        <dbReference type="ARBA" id="ARBA00023242"/>
    </source>
</evidence>
<evidence type="ECO:0000256" key="6">
    <source>
        <dbReference type="ARBA" id="ARBA00023125"/>
    </source>
</evidence>
<dbReference type="InterPro" id="IPR036236">
    <property type="entry name" value="Znf_C2H2_sf"/>
</dbReference>
<evidence type="ECO:0000256" key="4">
    <source>
        <dbReference type="ARBA" id="ARBA00022771"/>
    </source>
</evidence>
<feature type="region of interest" description="Disordered" evidence="10">
    <location>
        <begin position="25"/>
        <end position="80"/>
    </location>
</feature>
<dbReference type="GO" id="GO:0000122">
    <property type="term" value="P:negative regulation of transcription by RNA polymerase II"/>
    <property type="evidence" value="ECO:0007669"/>
    <property type="project" value="UniProtKB-ARBA"/>
</dbReference>
<feature type="domain" description="C2H2-type" evidence="11">
    <location>
        <begin position="682"/>
        <end position="709"/>
    </location>
</feature>
<keyword evidence="4 8" id="KW-0863">Zinc-finger</keyword>
<feature type="region of interest" description="Disordered" evidence="10">
    <location>
        <begin position="863"/>
        <end position="886"/>
    </location>
</feature>
<organism evidence="12 13">
    <name type="scientific">Holothuria leucospilota</name>
    <name type="common">Black long sea cucumber</name>
    <name type="synonym">Mertensiothuria leucospilota</name>
    <dbReference type="NCBI Taxonomy" id="206669"/>
    <lineage>
        <taxon>Eukaryota</taxon>
        <taxon>Metazoa</taxon>
        <taxon>Echinodermata</taxon>
        <taxon>Eleutherozoa</taxon>
        <taxon>Echinozoa</taxon>
        <taxon>Holothuroidea</taxon>
        <taxon>Aspidochirotacea</taxon>
        <taxon>Aspidochirotida</taxon>
        <taxon>Holothuriidae</taxon>
        <taxon>Holothuria</taxon>
    </lineage>
</organism>
<dbReference type="PANTHER" id="PTHR16515">
    <property type="entry name" value="PR DOMAIN ZINC FINGER PROTEIN"/>
    <property type="match status" value="1"/>
</dbReference>
<feature type="compositionally biased region" description="Low complexity" evidence="10">
    <location>
        <begin position="525"/>
        <end position="534"/>
    </location>
</feature>
<dbReference type="SUPFAM" id="SSF57667">
    <property type="entry name" value="beta-beta-alpha zinc fingers"/>
    <property type="match status" value="3"/>
</dbReference>
<protein>
    <recommendedName>
        <fullName evidence="11">C2H2-type domain-containing protein</fullName>
    </recommendedName>
</protein>
<feature type="compositionally biased region" description="Polar residues" evidence="10">
    <location>
        <begin position="876"/>
        <end position="886"/>
    </location>
</feature>
<dbReference type="GO" id="GO:0003677">
    <property type="term" value="F:DNA binding"/>
    <property type="evidence" value="ECO:0007669"/>
    <property type="project" value="UniProtKB-KW"/>
</dbReference>
<accession>A0A9Q1HE92</accession>
<reference evidence="12" key="1">
    <citation type="submission" date="2021-10" db="EMBL/GenBank/DDBJ databases">
        <title>Tropical sea cucumber genome reveals ecological adaptation and Cuvierian tubules defense mechanism.</title>
        <authorList>
            <person name="Chen T."/>
        </authorList>
    </citation>
    <scope>NUCLEOTIDE SEQUENCE</scope>
    <source>
        <strain evidence="12">Nanhai2018</strain>
        <tissue evidence="12">Muscle</tissue>
    </source>
</reference>
<dbReference type="Gene3D" id="3.30.160.60">
    <property type="entry name" value="Classic Zinc Finger"/>
    <property type="match status" value="4"/>
</dbReference>
<feature type="compositionally biased region" description="Polar residues" evidence="10">
    <location>
        <begin position="755"/>
        <end position="764"/>
    </location>
</feature>
<keyword evidence="2" id="KW-0479">Metal-binding</keyword>
<feature type="region of interest" description="Disordered" evidence="10">
    <location>
        <begin position="748"/>
        <end position="794"/>
    </location>
</feature>
<dbReference type="OrthoDB" id="10018191at2759"/>
<keyword evidence="3" id="KW-0677">Repeat</keyword>
<dbReference type="InterPro" id="IPR050331">
    <property type="entry name" value="Zinc_finger"/>
</dbReference>
<feature type="domain" description="C2H2-type" evidence="11">
    <location>
        <begin position="378"/>
        <end position="405"/>
    </location>
</feature>
<feature type="domain" description="C2H2-type" evidence="11">
    <location>
        <begin position="199"/>
        <end position="227"/>
    </location>
</feature>
<feature type="region of interest" description="Disordered" evidence="10">
    <location>
        <begin position="518"/>
        <end position="544"/>
    </location>
</feature>
<dbReference type="EMBL" id="JAIZAY010000004">
    <property type="protein sequence ID" value="KAJ8042765.1"/>
    <property type="molecule type" value="Genomic_DNA"/>
</dbReference>
<dbReference type="SMART" id="SM00355">
    <property type="entry name" value="ZnF_C2H2"/>
    <property type="match status" value="8"/>
</dbReference>
<keyword evidence="5" id="KW-0862">Zinc</keyword>
<feature type="coiled-coil region" evidence="9">
    <location>
        <begin position="549"/>
        <end position="583"/>
    </location>
</feature>
<evidence type="ECO:0000256" key="9">
    <source>
        <dbReference type="SAM" id="Coils"/>
    </source>
</evidence>
<comment type="caution">
    <text evidence="12">The sequence shown here is derived from an EMBL/GenBank/DDBJ whole genome shotgun (WGS) entry which is preliminary data.</text>
</comment>
<dbReference type="GO" id="GO:0005634">
    <property type="term" value="C:nucleus"/>
    <property type="evidence" value="ECO:0007669"/>
    <property type="project" value="UniProtKB-SubCell"/>
</dbReference>
<dbReference type="FunFam" id="3.30.160.60:FF:001465">
    <property type="entry name" value="Zinc finger protein 560"/>
    <property type="match status" value="1"/>
</dbReference>
<evidence type="ECO:0000256" key="10">
    <source>
        <dbReference type="SAM" id="MobiDB-lite"/>
    </source>
</evidence>
<evidence type="ECO:0000256" key="5">
    <source>
        <dbReference type="ARBA" id="ARBA00022833"/>
    </source>
</evidence>
<dbReference type="Proteomes" id="UP001152320">
    <property type="component" value="Chromosome 4"/>
</dbReference>
<dbReference type="PROSITE" id="PS00028">
    <property type="entry name" value="ZINC_FINGER_C2H2_1"/>
    <property type="match status" value="6"/>
</dbReference>
<keyword evidence="7" id="KW-0539">Nucleus</keyword>
<evidence type="ECO:0000256" key="2">
    <source>
        <dbReference type="ARBA" id="ARBA00022723"/>
    </source>
</evidence>
<evidence type="ECO:0000313" key="12">
    <source>
        <dbReference type="EMBL" id="KAJ8042765.1"/>
    </source>
</evidence>
<feature type="domain" description="C2H2-type" evidence="11">
    <location>
        <begin position="488"/>
        <end position="510"/>
    </location>
</feature>
<proteinExistence type="predicted"/>
<dbReference type="PANTHER" id="PTHR16515:SF66">
    <property type="entry name" value="C2H2-TYPE DOMAIN-CONTAINING PROTEIN"/>
    <property type="match status" value="1"/>
</dbReference>
<evidence type="ECO:0000256" key="1">
    <source>
        <dbReference type="ARBA" id="ARBA00004123"/>
    </source>
</evidence>
<dbReference type="PROSITE" id="PS50157">
    <property type="entry name" value="ZINC_FINGER_C2H2_2"/>
    <property type="match status" value="7"/>
</dbReference>
<feature type="coiled-coil region" evidence="9">
    <location>
        <begin position="807"/>
        <end position="834"/>
    </location>
</feature>
<feature type="domain" description="C2H2-type" evidence="11">
    <location>
        <begin position="321"/>
        <end position="348"/>
    </location>
</feature>
<feature type="compositionally biased region" description="Polar residues" evidence="10">
    <location>
        <begin position="780"/>
        <end position="793"/>
    </location>
</feature>
<keyword evidence="9" id="KW-0175">Coiled coil</keyword>
<dbReference type="InterPro" id="IPR013087">
    <property type="entry name" value="Znf_C2H2_type"/>
</dbReference>
<dbReference type="AlphaFoldDB" id="A0A9Q1HE92"/>
<feature type="domain" description="C2H2-type" evidence="11">
    <location>
        <begin position="457"/>
        <end position="480"/>
    </location>
</feature>
<keyword evidence="13" id="KW-1185">Reference proteome</keyword>
<dbReference type="GO" id="GO:0008270">
    <property type="term" value="F:zinc ion binding"/>
    <property type="evidence" value="ECO:0007669"/>
    <property type="project" value="UniProtKB-KW"/>
</dbReference>
<feature type="compositionally biased region" description="Polar residues" evidence="10">
    <location>
        <begin position="67"/>
        <end position="79"/>
    </location>
</feature>
<gene>
    <name evidence="12" type="ORF">HOLleu_09618</name>
</gene>
<comment type="subcellular location">
    <subcellularLocation>
        <location evidence="1">Nucleus</location>
    </subcellularLocation>
</comment>
<evidence type="ECO:0000259" key="11">
    <source>
        <dbReference type="PROSITE" id="PS50157"/>
    </source>
</evidence>
<evidence type="ECO:0000313" key="13">
    <source>
        <dbReference type="Proteomes" id="UP001152320"/>
    </source>
</evidence>
<evidence type="ECO:0000256" key="8">
    <source>
        <dbReference type="PROSITE-ProRule" id="PRU00042"/>
    </source>
</evidence>
<dbReference type="Pfam" id="PF00096">
    <property type="entry name" value="zf-C2H2"/>
    <property type="match status" value="5"/>
</dbReference>
<sequence>MESLSESHPAPSSFLDDFKKCIANFEDSEDPNKGSNNTIMGGVKEEPRSPELSGDSQQEGTDKQRQESGSLKQDVQDNVQRQKHILLSALSASSSIKSEEDMASYHEENRKTLDASLSKVKVEGSFMAGNSQKPPSPLEGDSKGVNVTRYSIITGEIYQQNNEMPSVDEKSMNPMENFSNVAVASPSSPMNLVVNMKDYSCKVCRKPFDSRSSLRKHICRVDNEEDMVAENGYGEAPAAPDIESNLESGFIDRNPESEFAENGVEVIGGIKQSPLMVTQRKDLVAPSEMQYPAVEAMETQMPSADDQPLNIDIKSQPGQLFMCPICSMTFTQASVLTRHYRAHSNERPHECKDCHKAFRRKCHLKRHWQRIHSGEKPFKCGICGKAFSDRDHQRQHETIHGPETYPCLKCRSVFPTEQFLAAHVAEHPDCKAAFSASADNQIKRLRGAKGKNMPGSYRCGLCGDFFKKLRQIQTHQRVRHHDAFEKKYKCNICQKGFDLISDLTHHRSTHVLRGSKYDIDRETKTSSPPTTTQKKPVRLDGTETGGENKAELMQMLQQLEKRIQLQERRVQQMEHRQENMSDDFIDDRNDLENNGDEIGSKLRFMLERPMESPVSDLNSHEPMHQMQGQVPENGALDYSCRSKQGDSEADNLPANVEASSESMNGMETQTKAVLDLMFRNRHKCKECGLSFLLYSEFRDHRKRHERARAAFGIEGGDTPKQISPQMICGNPDGDRNLCRDCCNEKEPHSVHSHTSEGTSASTSAVAEGDGEPSSKRIRTRSMSNSSRQATESPYVSVLKKSESCQRCNTYLEELQQEREDRMLLQEEVEGLRDVLIQFANFASKYPSLDNQLLALLQKNHSRLSKTLPAPEESPERQPNGSSSGRN</sequence>
<name>A0A9Q1HE92_HOLLE</name>
<keyword evidence="6" id="KW-0238">DNA-binding</keyword>
<evidence type="ECO:0000256" key="3">
    <source>
        <dbReference type="ARBA" id="ARBA00022737"/>
    </source>
</evidence>